<dbReference type="Gramene" id="Os08t0538100-00">
    <property type="protein sequence ID" value="Os08t0538100-00"/>
    <property type="gene ID" value="Os08g0538100"/>
</dbReference>
<keyword evidence="3" id="KW-1185">Reference proteome</keyword>
<evidence type="ECO:0000256" key="1">
    <source>
        <dbReference type="SAM" id="MobiDB-lite"/>
    </source>
</evidence>
<reference evidence="3" key="1">
    <citation type="journal article" date="2005" name="Nature">
        <title>The map-based sequence of the rice genome.</title>
        <authorList>
            <consortium name="International rice genome sequencing project (IRGSP)"/>
            <person name="Matsumoto T."/>
            <person name="Wu J."/>
            <person name="Kanamori H."/>
            <person name="Katayose Y."/>
            <person name="Fujisawa M."/>
            <person name="Namiki N."/>
            <person name="Mizuno H."/>
            <person name="Yamamoto K."/>
            <person name="Antonio B.A."/>
            <person name="Baba T."/>
            <person name="Sakata K."/>
            <person name="Nagamura Y."/>
            <person name="Aoki H."/>
            <person name="Arikawa K."/>
            <person name="Arita K."/>
            <person name="Bito T."/>
            <person name="Chiden Y."/>
            <person name="Fujitsuka N."/>
            <person name="Fukunaka R."/>
            <person name="Hamada M."/>
            <person name="Harada C."/>
            <person name="Hayashi A."/>
            <person name="Hijishita S."/>
            <person name="Honda M."/>
            <person name="Hosokawa S."/>
            <person name="Ichikawa Y."/>
            <person name="Idonuma A."/>
            <person name="Iijima M."/>
            <person name="Ikeda M."/>
            <person name="Ikeno M."/>
            <person name="Ito K."/>
            <person name="Ito S."/>
            <person name="Ito T."/>
            <person name="Ito Y."/>
            <person name="Ito Y."/>
            <person name="Iwabuchi A."/>
            <person name="Kamiya K."/>
            <person name="Karasawa W."/>
            <person name="Kurita K."/>
            <person name="Katagiri S."/>
            <person name="Kikuta A."/>
            <person name="Kobayashi H."/>
            <person name="Kobayashi N."/>
            <person name="Machita K."/>
            <person name="Maehara T."/>
            <person name="Masukawa M."/>
            <person name="Mizubayashi T."/>
            <person name="Mukai Y."/>
            <person name="Nagasaki H."/>
            <person name="Nagata Y."/>
            <person name="Naito S."/>
            <person name="Nakashima M."/>
            <person name="Nakama Y."/>
            <person name="Nakamichi Y."/>
            <person name="Nakamura M."/>
            <person name="Meguro A."/>
            <person name="Negishi M."/>
            <person name="Ohta I."/>
            <person name="Ohta T."/>
            <person name="Okamoto M."/>
            <person name="Ono N."/>
            <person name="Saji S."/>
            <person name="Sakaguchi M."/>
            <person name="Sakai K."/>
            <person name="Shibata M."/>
            <person name="Shimokawa T."/>
            <person name="Song J."/>
            <person name="Takazaki Y."/>
            <person name="Terasawa K."/>
            <person name="Tsugane M."/>
            <person name="Tsuji K."/>
            <person name="Ueda S."/>
            <person name="Waki K."/>
            <person name="Yamagata H."/>
            <person name="Yamamoto M."/>
            <person name="Yamamoto S."/>
            <person name="Yamane H."/>
            <person name="Yoshiki S."/>
            <person name="Yoshihara R."/>
            <person name="Yukawa K."/>
            <person name="Zhong H."/>
            <person name="Yano M."/>
            <person name="Yuan Q."/>
            <person name="Ouyang S."/>
            <person name="Liu J."/>
            <person name="Jones K.M."/>
            <person name="Gansberger K."/>
            <person name="Moffat K."/>
            <person name="Hill J."/>
            <person name="Bera J."/>
            <person name="Fadrosh D."/>
            <person name="Jin S."/>
            <person name="Johri S."/>
            <person name="Kim M."/>
            <person name="Overton L."/>
            <person name="Reardon M."/>
            <person name="Tsitrin T."/>
            <person name="Vuong H."/>
            <person name="Weaver B."/>
            <person name="Ciecko A."/>
            <person name="Tallon L."/>
            <person name="Jackson J."/>
            <person name="Pai G."/>
            <person name="Aken S.V."/>
            <person name="Utterback T."/>
            <person name="Reidmuller S."/>
            <person name="Feldblyum T."/>
            <person name="Hsiao J."/>
            <person name="Zismann V."/>
            <person name="Iobst S."/>
            <person name="de Vazeille A.R."/>
            <person name="Buell C.R."/>
            <person name="Ying K."/>
            <person name="Li Y."/>
            <person name="Lu T."/>
            <person name="Huang Y."/>
            <person name="Zhao Q."/>
            <person name="Feng Q."/>
            <person name="Zhang L."/>
            <person name="Zhu J."/>
            <person name="Weng Q."/>
            <person name="Mu J."/>
            <person name="Lu Y."/>
            <person name="Fan D."/>
            <person name="Liu Y."/>
            <person name="Guan J."/>
            <person name="Zhang Y."/>
            <person name="Yu S."/>
            <person name="Liu X."/>
            <person name="Zhang Y."/>
            <person name="Hong G."/>
            <person name="Han B."/>
            <person name="Choisne N."/>
            <person name="Demange N."/>
            <person name="Orjeda G."/>
            <person name="Samain S."/>
            <person name="Cattolico L."/>
            <person name="Pelletier E."/>
            <person name="Couloux A."/>
            <person name="Segurens B."/>
            <person name="Wincker P."/>
            <person name="D'Hont A."/>
            <person name="Scarpelli C."/>
            <person name="Weissenbach J."/>
            <person name="Salanoubat M."/>
            <person name="Quetier F."/>
            <person name="Yu Y."/>
            <person name="Kim H.R."/>
            <person name="Rambo T."/>
            <person name="Currie J."/>
            <person name="Collura K."/>
            <person name="Luo M."/>
            <person name="Yang T."/>
            <person name="Ammiraju J.S.S."/>
            <person name="Engler F."/>
            <person name="Soderlund C."/>
            <person name="Wing R.A."/>
            <person name="Palmer L.E."/>
            <person name="de la Bastide M."/>
            <person name="Spiegel L."/>
            <person name="Nascimento L."/>
            <person name="Zutavern T."/>
            <person name="O'Shaughnessy A."/>
            <person name="Dike S."/>
            <person name="Dedhia N."/>
            <person name="Preston R."/>
            <person name="Balija V."/>
            <person name="McCombie W.R."/>
            <person name="Chow T."/>
            <person name="Chen H."/>
            <person name="Chung M."/>
            <person name="Chen C."/>
            <person name="Shaw J."/>
            <person name="Wu H."/>
            <person name="Hsiao K."/>
            <person name="Chao Y."/>
            <person name="Chu M."/>
            <person name="Cheng C."/>
            <person name="Hour A."/>
            <person name="Lee P."/>
            <person name="Lin S."/>
            <person name="Lin Y."/>
            <person name="Liou J."/>
            <person name="Liu S."/>
            <person name="Hsing Y."/>
            <person name="Raghuvanshi S."/>
            <person name="Mohanty A."/>
            <person name="Bharti A.K."/>
            <person name="Gaur A."/>
            <person name="Gupta V."/>
            <person name="Kumar D."/>
            <person name="Ravi V."/>
            <person name="Vij S."/>
            <person name="Kapur A."/>
            <person name="Khurana P."/>
            <person name="Khurana P."/>
            <person name="Khurana J.P."/>
            <person name="Tyagi A.K."/>
            <person name="Gaikwad K."/>
            <person name="Singh A."/>
            <person name="Dalal V."/>
            <person name="Srivastava S."/>
            <person name="Dixit A."/>
            <person name="Pal A.K."/>
            <person name="Ghazi I.A."/>
            <person name="Yadav M."/>
            <person name="Pandit A."/>
            <person name="Bhargava A."/>
            <person name="Sureshbabu K."/>
            <person name="Batra K."/>
            <person name="Sharma T.R."/>
            <person name="Mohapatra T."/>
            <person name="Singh N.K."/>
            <person name="Messing J."/>
            <person name="Nelson A.B."/>
            <person name="Fuks G."/>
            <person name="Kavchok S."/>
            <person name="Keizer G."/>
            <person name="Linton E."/>
            <person name="Llaca V."/>
            <person name="Song R."/>
            <person name="Tanyolac B."/>
            <person name="Young S."/>
            <person name="Ho-Il K."/>
            <person name="Hahn J.H."/>
            <person name="Sangsakoo G."/>
            <person name="Vanavichit A."/>
            <person name="de Mattos Luiz.A.T."/>
            <person name="Zimmer P.D."/>
            <person name="Malone G."/>
            <person name="Dellagostin O."/>
            <person name="de Oliveira A.C."/>
            <person name="Bevan M."/>
            <person name="Bancroft I."/>
            <person name="Minx P."/>
            <person name="Cordum H."/>
            <person name="Wilson R."/>
            <person name="Cheng Z."/>
            <person name="Jin W."/>
            <person name="Jiang J."/>
            <person name="Leong S.A."/>
            <person name="Iwama H."/>
            <person name="Gojobori T."/>
            <person name="Itoh T."/>
            <person name="Niimura Y."/>
            <person name="Fujii Y."/>
            <person name="Habara T."/>
            <person name="Sakai H."/>
            <person name="Sato Y."/>
            <person name="Wilson G."/>
            <person name="Kumar K."/>
            <person name="McCouch S."/>
            <person name="Juretic N."/>
            <person name="Hoen D."/>
            <person name="Wright S."/>
            <person name="Bruskiewich R."/>
            <person name="Bureau T."/>
            <person name="Miyao A."/>
            <person name="Hirochika H."/>
            <person name="Nishikawa T."/>
            <person name="Kadowaki K."/>
            <person name="Sugiura M."/>
            <person name="Burr B."/>
            <person name="Sasaki T."/>
        </authorList>
    </citation>
    <scope>NUCLEOTIDE SEQUENCE [LARGE SCALE GENOMIC DNA]</scope>
    <source>
        <strain evidence="3">cv. Nipponbare</strain>
    </source>
</reference>
<name>A0A0P0XJ96_ORYSJ</name>
<feature type="compositionally biased region" description="Acidic residues" evidence="1">
    <location>
        <begin position="1"/>
        <end position="13"/>
    </location>
</feature>
<reference evidence="2 3" key="3">
    <citation type="journal article" date="2013" name="Rice">
        <title>Improvement of the Oryza sativa Nipponbare reference genome using next generation sequence and optical map data.</title>
        <authorList>
            <person name="Kawahara Y."/>
            <person name="de la Bastide M."/>
            <person name="Hamilton J.P."/>
            <person name="Kanamori H."/>
            <person name="McCombie W.R."/>
            <person name="Ouyang S."/>
            <person name="Schwartz D.C."/>
            <person name="Tanaka T."/>
            <person name="Wu J."/>
            <person name="Zhou S."/>
            <person name="Childs K.L."/>
            <person name="Davidson R.M."/>
            <person name="Lin H."/>
            <person name="Quesada-Ocampo L."/>
            <person name="Vaillancourt B."/>
            <person name="Sakai H."/>
            <person name="Lee S.S."/>
            <person name="Kim J."/>
            <person name="Numa H."/>
            <person name="Itoh T."/>
            <person name="Buell C.R."/>
            <person name="Matsumoto T."/>
        </authorList>
    </citation>
    <scope>NUCLEOTIDE SEQUENCE [LARGE SCALE GENOMIC DNA]</scope>
    <source>
        <strain evidence="3">cv. Nipponbare</strain>
    </source>
</reference>
<dbReference type="AlphaFoldDB" id="A0A0P0XJ96"/>
<gene>
    <name evidence="2" type="ordered locus">Os08g0538100</name>
    <name evidence="2" type="ORF">OSNPB_080538100</name>
</gene>
<proteinExistence type="predicted"/>
<accession>A0A0P0XJ96</accession>
<dbReference type="OMA" id="LPRRECD"/>
<dbReference type="EMBL" id="AP014964">
    <property type="protein sequence ID" value="BAT06464.1"/>
    <property type="molecule type" value="Genomic_DNA"/>
</dbReference>
<dbReference type="PaxDb" id="39947-A0A0P0XJ96"/>
<feature type="non-terminal residue" evidence="2">
    <location>
        <position position="1"/>
    </location>
</feature>
<organism evidence="2 3">
    <name type="scientific">Oryza sativa subsp. japonica</name>
    <name type="common">Rice</name>
    <dbReference type="NCBI Taxonomy" id="39947"/>
    <lineage>
        <taxon>Eukaryota</taxon>
        <taxon>Viridiplantae</taxon>
        <taxon>Streptophyta</taxon>
        <taxon>Embryophyta</taxon>
        <taxon>Tracheophyta</taxon>
        <taxon>Spermatophyta</taxon>
        <taxon>Magnoliopsida</taxon>
        <taxon>Liliopsida</taxon>
        <taxon>Poales</taxon>
        <taxon>Poaceae</taxon>
        <taxon>BOP clade</taxon>
        <taxon>Oryzoideae</taxon>
        <taxon>Oryzeae</taxon>
        <taxon>Oryzinae</taxon>
        <taxon>Oryza</taxon>
        <taxon>Oryza sativa</taxon>
    </lineage>
</organism>
<feature type="region of interest" description="Disordered" evidence="1">
    <location>
        <begin position="1"/>
        <end position="22"/>
    </location>
</feature>
<dbReference type="InParanoid" id="A0A0P0XJ96"/>
<sequence>DGLDDGEEEEEDGGGGGHARPRVAEVVVRQHGAVAVPAPAAVLPHAAVHLAVAVVHGLRRRAQVRVERRRLVHVPPGEHPGAVQRLRVAPPVGERRHEERVARHPLHLPPPPALLVRHQVGEHGAVRVVLRRRDLHHAATPVERDVHEAARRRLGPERHPGVLQLRRRRHLPWHPLVDRLRQPLVPERLVLLLLLAGGAAAAVARPLLRWQEPVVVEVEEVEDLAVGRPRRGGVLRGVHGEVLGEEACDEVVAAEAAGGDVVEALDDEEGELVLEEEEVVVHVLHRPRGVDERVGGAVLALEEELDDEAAVEEEHLGELPRRECDGLGVAAARRGLELAGGAGVGGERRVAAGVVAGEEVAEVAPLVLLHGAEAGGAAVEGADGDHLGLVEVAVAAAHRAGDAEDGERLALVRLPRQRLHPPLHARRHLLGLGV</sequence>
<reference evidence="2 3" key="2">
    <citation type="journal article" date="2013" name="Plant Cell Physiol.">
        <title>Rice Annotation Project Database (RAP-DB): an integrative and interactive database for rice genomics.</title>
        <authorList>
            <person name="Sakai H."/>
            <person name="Lee S.S."/>
            <person name="Tanaka T."/>
            <person name="Numa H."/>
            <person name="Kim J."/>
            <person name="Kawahara Y."/>
            <person name="Wakimoto H."/>
            <person name="Yang C.C."/>
            <person name="Iwamoto M."/>
            <person name="Abe T."/>
            <person name="Yamada Y."/>
            <person name="Muto A."/>
            <person name="Inokuchi H."/>
            <person name="Ikemura T."/>
            <person name="Matsumoto T."/>
            <person name="Sasaki T."/>
            <person name="Itoh T."/>
        </authorList>
    </citation>
    <scope>NUCLEOTIDE SEQUENCE [LARGE SCALE GENOMIC DNA]</scope>
    <source>
        <strain evidence="3">cv. Nipponbare</strain>
    </source>
</reference>
<dbReference type="Proteomes" id="UP000059680">
    <property type="component" value="Chromosome 8"/>
</dbReference>
<dbReference type="FunCoup" id="A0A0P0XJ96">
    <property type="interactions" value="173"/>
</dbReference>
<evidence type="ECO:0000313" key="3">
    <source>
        <dbReference type="Proteomes" id="UP000059680"/>
    </source>
</evidence>
<protein>
    <submittedName>
        <fullName evidence="2">Os08g0538100 protein</fullName>
    </submittedName>
</protein>
<evidence type="ECO:0000313" key="2">
    <source>
        <dbReference type="EMBL" id="BAT06464.1"/>
    </source>
</evidence>
<feature type="non-terminal residue" evidence="2">
    <location>
        <position position="434"/>
    </location>
</feature>